<dbReference type="PROSITE" id="PS01068">
    <property type="entry name" value="OMPA_1"/>
    <property type="match status" value="1"/>
</dbReference>
<dbReference type="InterPro" id="IPR006664">
    <property type="entry name" value="OMP_bac"/>
</dbReference>
<dbReference type="Proteomes" id="UP000502297">
    <property type="component" value="Chromosome"/>
</dbReference>
<evidence type="ECO:0000313" key="6">
    <source>
        <dbReference type="Proteomes" id="UP000502297"/>
    </source>
</evidence>
<reference evidence="5 6" key="1">
    <citation type="submission" date="2020-03" db="EMBL/GenBank/DDBJ databases">
        <authorList>
            <person name="Zhu W."/>
        </authorList>
    </citation>
    <scope>NUCLEOTIDE SEQUENCE [LARGE SCALE GENOMIC DNA]</scope>
    <source>
        <strain evidence="5 6">323-1</strain>
    </source>
</reference>
<comment type="subcellular location">
    <subcellularLocation>
        <location evidence="1">Cell outer membrane</location>
    </subcellularLocation>
</comment>
<dbReference type="KEGG" id="asha:G8E00_03760"/>
<dbReference type="PROSITE" id="PS51123">
    <property type="entry name" value="OMPA_2"/>
    <property type="match status" value="1"/>
</dbReference>
<dbReference type="PROSITE" id="PS51257">
    <property type="entry name" value="PROKAR_LIPOPROTEIN"/>
    <property type="match status" value="1"/>
</dbReference>
<accession>A0A6G8RTD3</accession>
<evidence type="ECO:0000259" key="4">
    <source>
        <dbReference type="PROSITE" id="PS51123"/>
    </source>
</evidence>
<dbReference type="PRINTS" id="PR01021">
    <property type="entry name" value="OMPADOMAIN"/>
</dbReference>
<dbReference type="SUPFAM" id="SSF103088">
    <property type="entry name" value="OmpA-like"/>
    <property type="match status" value="1"/>
</dbReference>
<dbReference type="GO" id="GO:0009279">
    <property type="term" value="C:cell outer membrane"/>
    <property type="evidence" value="ECO:0007669"/>
    <property type="project" value="UniProtKB-SubCell"/>
</dbReference>
<evidence type="ECO:0000256" key="1">
    <source>
        <dbReference type="ARBA" id="ARBA00004442"/>
    </source>
</evidence>
<evidence type="ECO:0000256" key="3">
    <source>
        <dbReference type="PROSITE-ProRule" id="PRU00473"/>
    </source>
</evidence>
<proteinExistence type="predicted"/>
<evidence type="ECO:0000313" key="5">
    <source>
        <dbReference type="EMBL" id="QIO05145.1"/>
    </source>
</evidence>
<dbReference type="AlphaFoldDB" id="A0A6G8RTD3"/>
<dbReference type="RefSeq" id="WP_166012630.1">
    <property type="nucleotide sequence ID" value="NZ_CP049801.1"/>
</dbReference>
<sequence>MLNNKIKLLFIAIISVALSGCLGMGSLSHKQVKVLKKEGFVLTEEGWSLGLPERILFDFDNADIPPQSQLLITKLSNQLKKYDLTKLKVIGHTDNIGNEEYNVKLSEKRAQSVADVFIQNEFKTEDIQVIGKGSVQPIDNHDTDESRAENRRVSIIISP</sequence>
<dbReference type="InterPro" id="IPR036737">
    <property type="entry name" value="OmpA-like_sf"/>
</dbReference>
<keyword evidence="2 3" id="KW-0472">Membrane</keyword>
<evidence type="ECO:0000256" key="2">
    <source>
        <dbReference type="ARBA" id="ARBA00023136"/>
    </source>
</evidence>
<dbReference type="Pfam" id="PF00691">
    <property type="entry name" value="OmpA"/>
    <property type="match status" value="1"/>
</dbReference>
<protein>
    <submittedName>
        <fullName evidence="5">OmpA family protein</fullName>
    </submittedName>
</protein>
<dbReference type="PANTHER" id="PTHR30329">
    <property type="entry name" value="STATOR ELEMENT OF FLAGELLAR MOTOR COMPLEX"/>
    <property type="match status" value="1"/>
</dbReference>
<name>A0A6G8RTD3_9GAMM</name>
<dbReference type="Gene3D" id="3.30.1330.60">
    <property type="entry name" value="OmpA-like domain"/>
    <property type="match status" value="1"/>
</dbReference>
<dbReference type="InterPro" id="IPR006690">
    <property type="entry name" value="OMPA-like_CS"/>
</dbReference>
<dbReference type="InterPro" id="IPR050330">
    <property type="entry name" value="Bact_OuterMem_StrucFunc"/>
</dbReference>
<keyword evidence="6" id="KW-1185">Reference proteome</keyword>
<dbReference type="CDD" id="cd07185">
    <property type="entry name" value="OmpA_C-like"/>
    <property type="match status" value="1"/>
</dbReference>
<feature type="domain" description="OmpA-like" evidence="4">
    <location>
        <begin position="45"/>
        <end position="159"/>
    </location>
</feature>
<dbReference type="InterPro" id="IPR006665">
    <property type="entry name" value="OmpA-like"/>
</dbReference>
<organism evidence="5 6">
    <name type="scientific">Acinetobacter shaoyimingii</name>
    <dbReference type="NCBI Taxonomy" id="2715164"/>
    <lineage>
        <taxon>Bacteria</taxon>
        <taxon>Pseudomonadati</taxon>
        <taxon>Pseudomonadota</taxon>
        <taxon>Gammaproteobacteria</taxon>
        <taxon>Moraxellales</taxon>
        <taxon>Moraxellaceae</taxon>
        <taxon>Acinetobacter</taxon>
    </lineage>
</organism>
<dbReference type="PANTHER" id="PTHR30329:SF17">
    <property type="entry name" value="LIPOPROTEIN YFIB-RELATED"/>
    <property type="match status" value="1"/>
</dbReference>
<dbReference type="EMBL" id="CP049801">
    <property type="protein sequence ID" value="QIO05145.1"/>
    <property type="molecule type" value="Genomic_DNA"/>
</dbReference>
<gene>
    <name evidence="5" type="ORF">G8E00_03760</name>
</gene>